<keyword evidence="1" id="KW-0175">Coiled coil</keyword>
<name>A0A345MDX9_9CAUD</name>
<feature type="coiled-coil region" evidence="1">
    <location>
        <begin position="15"/>
        <end position="81"/>
    </location>
</feature>
<evidence type="ECO:0000256" key="1">
    <source>
        <dbReference type="SAM" id="Coils"/>
    </source>
</evidence>
<dbReference type="Proteomes" id="UP000259914">
    <property type="component" value="Segment"/>
</dbReference>
<gene>
    <name evidence="2" type="primary">45</name>
    <name evidence="2" type="ORF">SEA_SPARKLEGODDESS_45</name>
</gene>
<reference evidence="2 3" key="1">
    <citation type="submission" date="2018-07" db="EMBL/GenBank/DDBJ databases">
        <authorList>
            <person name="Dixon J."/>
            <person name="Knudsen H.R."/>
            <person name="Rock W."/>
            <person name="Scott A.N."/>
            <person name="Walsdorf S.L."/>
            <person name="Layton S.R."/>
            <person name="Nayek S."/>
            <person name="Kim T."/>
            <person name="Hughes L.E."/>
            <person name="Garlena R.A."/>
            <person name="Russell D.A."/>
            <person name="Pope W.H."/>
            <person name="Jacobs-Sera D."/>
            <person name="Hatfull G.F."/>
        </authorList>
    </citation>
    <scope>NUCLEOTIDE SEQUENCE [LARGE SCALE GENOMIC DNA]</scope>
</reference>
<organism evidence="2 3">
    <name type="scientific">Streptomyces phage SparkleGoddess</name>
    <dbReference type="NCBI Taxonomy" id="2283305"/>
    <lineage>
        <taxon>Viruses</taxon>
        <taxon>Duplodnaviria</taxon>
        <taxon>Heunggongvirae</taxon>
        <taxon>Uroviricota</taxon>
        <taxon>Caudoviricetes</taxon>
        <taxon>Stanwilliamsviridae</taxon>
        <taxon>Loccivirinae</taxon>
        <taxon>Gilsonvirus</taxon>
        <taxon>Gilsonvirus comrade</taxon>
    </lineage>
</organism>
<evidence type="ECO:0000313" key="3">
    <source>
        <dbReference type="Proteomes" id="UP000259914"/>
    </source>
</evidence>
<proteinExistence type="predicted"/>
<protein>
    <submittedName>
        <fullName evidence="2">Uncharacterized protein</fullName>
    </submittedName>
</protein>
<evidence type="ECO:0000313" key="2">
    <source>
        <dbReference type="EMBL" id="AXH68760.1"/>
    </source>
</evidence>
<dbReference type="EMBL" id="MH590589">
    <property type="protein sequence ID" value="AXH68760.1"/>
    <property type="molecule type" value="Genomic_DNA"/>
</dbReference>
<accession>A0A345MDX9</accession>
<sequence length="82" mass="9064">MNEMKKLQLTNTALKQSLANKVANYEDELANIRAEASILLEEQGEKISELEQTGADKDAKIESLEQRVRELEGESADVAVSS</sequence>